<keyword evidence="3" id="KW-0378">Hydrolase</keyword>
<comment type="similarity">
    <text evidence="1">Belongs to the metallo-dependent hydrolases superfamily.</text>
</comment>
<dbReference type="PANTHER" id="PTHR43569">
    <property type="entry name" value="AMIDOHYDROLASE"/>
    <property type="match status" value="1"/>
</dbReference>
<dbReference type="Pfam" id="PF04909">
    <property type="entry name" value="Amidohydro_2"/>
    <property type="match status" value="1"/>
</dbReference>
<proteinExistence type="inferred from homology"/>
<dbReference type="InterPro" id="IPR032466">
    <property type="entry name" value="Metal_Hydrolase"/>
</dbReference>
<dbReference type="STRING" id="376733.SAMN04487972_10730"/>
<dbReference type="eggNOG" id="COG3618">
    <property type="taxonomic scope" value="Bacteria"/>
</dbReference>
<dbReference type="PANTHER" id="PTHR43569:SF2">
    <property type="entry name" value="AMIDOHYDROLASE-RELATED DOMAIN-CONTAINING PROTEIN"/>
    <property type="match status" value="1"/>
</dbReference>
<accession>A0A099F330</accession>
<dbReference type="Gene3D" id="3.20.20.140">
    <property type="entry name" value="Metal-dependent hydrolases"/>
    <property type="match status" value="1"/>
</dbReference>
<gene>
    <name evidence="3" type="ORF">IT41_09825</name>
</gene>
<protein>
    <submittedName>
        <fullName evidence="3">Amidohydrolase</fullName>
    </submittedName>
</protein>
<evidence type="ECO:0000313" key="4">
    <source>
        <dbReference type="Proteomes" id="UP000029846"/>
    </source>
</evidence>
<dbReference type="InterPro" id="IPR052350">
    <property type="entry name" value="Metallo-dep_Lactonases"/>
</dbReference>
<dbReference type="AlphaFoldDB" id="A0A099F330"/>
<evidence type="ECO:0000259" key="2">
    <source>
        <dbReference type="Pfam" id="PF04909"/>
    </source>
</evidence>
<dbReference type="SUPFAM" id="SSF51556">
    <property type="entry name" value="Metallo-dependent hydrolases"/>
    <property type="match status" value="1"/>
</dbReference>
<comment type="caution">
    <text evidence="3">The sequence shown here is derived from an EMBL/GenBank/DDBJ whole genome shotgun (WGS) entry which is preliminary data.</text>
</comment>
<dbReference type="Proteomes" id="UP000029846">
    <property type="component" value="Unassembled WGS sequence"/>
</dbReference>
<evidence type="ECO:0000313" key="3">
    <source>
        <dbReference type="EMBL" id="KGJ04646.1"/>
    </source>
</evidence>
<dbReference type="GO" id="GO:0016787">
    <property type="term" value="F:hydrolase activity"/>
    <property type="evidence" value="ECO:0007669"/>
    <property type="project" value="UniProtKB-KW"/>
</dbReference>
<reference evidence="3 4" key="2">
    <citation type="submission" date="2014-10" db="EMBL/GenBank/DDBJ databases">
        <title>Paracoccus sanguinis sp. nov., isolated from clinical specimens of New York State patients.</title>
        <authorList>
            <person name="Mingle L.A."/>
            <person name="Cole J.A."/>
            <person name="Lapierre P."/>
            <person name="Musser K.A."/>
        </authorList>
    </citation>
    <scope>NUCLEOTIDE SEQUENCE [LARGE SCALE GENOMIC DNA]</scope>
    <source>
        <strain evidence="3 4">JCM 14014</strain>
    </source>
</reference>
<dbReference type="InterPro" id="IPR006680">
    <property type="entry name" value="Amidohydro-rel"/>
</dbReference>
<dbReference type="OrthoDB" id="9787654at2"/>
<organism evidence="3 4">
    <name type="scientific">Paracoccus halophilus</name>
    <dbReference type="NCBI Taxonomy" id="376733"/>
    <lineage>
        <taxon>Bacteria</taxon>
        <taxon>Pseudomonadati</taxon>
        <taxon>Pseudomonadota</taxon>
        <taxon>Alphaproteobacteria</taxon>
        <taxon>Rhodobacterales</taxon>
        <taxon>Paracoccaceae</taxon>
        <taxon>Paracoccus</taxon>
    </lineage>
</organism>
<feature type="domain" description="Amidohydrolase-related" evidence="2">
    <location>
        <begin position="4"/>
        <end position="273"/>
    </location>
</feature>
<name>A0A099F330_9RHOB</name>
<reference evidence="3 4" key="1">
    <citation type="submission" date="2014-09" db="EMBL/GenBank/DDBJ databases">
        <authorList>
            <person name="McGinnis J.M."/>
            <person name="Wolfgang W.J."/>
        </authorList>
    </citation>
    <scope>NUCLEOTIDE SEQUENCE [LARGE SCALE GENOMIC DNA]</scope>
    <source>
        <strain evidence="3 4">JCM 14014</strain>
    </source>
</reference>
<evidence type="ECO:0000256" key="1">
    <source>
        <dbReference type="ARBA" id="ARBA00038310"/>
    </source>
</evidence>
<dbReference type="EMBL" id="JRKN01000010">
    <property type="protein sequence ID" value="KGJ04646.1"/>
    <property type="molecule type" value="Genomic_DNA"/>
</dbReference>
<keyword evidence="4" id="KW-1185">Reference proteome</keyword>
<sequence length="275" mass="29974">MQVIDAHCHFWRIARGDYGWLESGGAALAPIRRDFLPPDYPGAARLIVVQAAPSLAETDFLLSLAKGDSRIAGVVGWVDLGDPGAAGLLCERADNPALRGIRPMLQDIADPDWLETAVNPRALAALVRLGLRFDALVTARHLPMLARFAARRDDLPLVIDHAAKPQPDRGEDWERGMAALAAIPHVHCKLSGLLTELSPEELRDPLPALRPILARLLDWFGPERLIWGSDWPVVTLAASYDEWRDLTQALLADLSPSERAAIMGGNAARFYGLAA</sequence>